<evidence type="ECO:0000256" key="4">
    <source>
        <dbReference type="ARBA" id="ARBA00022737"/>
    </source>
</evidence>
<keyword evidence="4" id="KW-0677">Repeat</keyword>
<accession>A0ABU6SS40</accession>
<evidence type="ECO:0000313" key="11">
    <source>
        <dbReference type="EMBL" id="MED6139252.1"/>
    </source>
</evidence>
<evidence type="ECO:0000256" key="7">
    <source>
        <dbReference type="ARBA" id="ARBA00024184"/>
    </source>
</evidence>
<keyword evidence="5" id="KW-0965">Cell junction</keyword>
<sequence length="277" mass="31088">MQDLKPSITYAFLIIVSTLLLSPKLAASSSDNFNFGDEVFIQCGTTEYPDLGSTKIARIFMGLMDMISMEIKKQGWSTESLINPLTQIFALGECRSDLNSSICLKCFHHAREHLSQCLPKVAGRVFMDGCFLRYDNYSFFNEAIDKKYDQSVCIKSPLKENMESDSNATVLYGFQERAGRAVTNVTETAPGAVQKFAVNGDNKDVFAVAQCWHTLDREGCERCLRRAGRKLNDCIVVNDEGKSMLAGCFLKYSTRKFYAEEFNENAVKESNGQLIKN</sequence>
<evidence type="ECO:0000313" key="12">
    <source>
        <dbReference type="Proteomes" id="UP001341840"/>
    </source>
</evidence>
<feature type="domain" description="Gnk2-homologous" evidence="10">
    <location>
        <begin position="156"/>
        <end position="257"/>
    </location>
</feature>
<evidence type="ECO:0000256" key="9">
    <source>
        <dbReference type="SAM" id="SignalP"/>
    </source>
</evidence>
<gene>
    <name evidence="11" type="ORF">PIB30_082066</name>
</gene>
<evidence type="ECO:0000259" key="10">
    <source>
        <dbReference type="PROSITE" id="PS51473"/>
    </source>
</evidence>
<dbReference type="EMBL" id="JASCZI010061664">
    <property type="protein sequence ID" value="MED6139252.1"/>
    <property type="molecule type" value="Genomic_DNA"/>
</dbReference>
<reference evidence="11 12" key="1">
    <citation type="journal article" date="2023" name="Plants (Basel)">
        <title>Bridging the Gap: Combining Genomics and Transcriptomics Approaches to Understand Stylosanthes scabra, an Orphan Legume from the Brazilian Caatinga.</title>
        <authorList>
            <person name="Ferreira-Neto J.R.C."/>
            <person name="da Silva M.D."/>
            <person name="Binneck E."/>
            <person name="de Melo N.F."/>
            <person name="da Silva R.H."/>
            <person name="de Melo A.L.T.M."/>
            <person name="Pandolfi V."/>
            <person name="Bustamante F.O."/>
            <person name="Brasileiro-Vidal A.C."/>
            <person name="Benko-Iseppon A.M."/>
        </authorList>
    </citation>
    <scope>NUCLEOTIDE SEQUENCE [LARGE SCALE GENOMIC DNA]</scope>
    <source>
        <tissue evidence="11">Leaves</tissue>
    </source>
</reference>
<dbReference type="Pfam" id="PF01657">
    <property type="entry name" value="Stress-antifung"/>
    <property type="match status" value="2"/>
</dbReference>
<dbReference type="InterPro" id="IPR002902">
    <property type="entry name" value="GNK2"/>
</dbReference>
<feature type="domain" description="Gnk2-homologous" evidence="10">
    <location>
        <begin position="36"/>
        <end position="139"/>
    </location>
</feature>
<dbReference type="Gene3D" id="3.30.430.20">
    <property type="entry name" value="Gnk2 domain, C-X8-C-X2-C motif"/>
    <property type="match status" value="2"/>
</dbReference>
<keyword evidence="12" id="KW-1185">Reference proteome</keyword>
<evidence type="ECO:0000256" key="5">
    <source>
        <dbReference type="ARBA" id="ARBA00022949"/>
    </source>
</evidence>
<dbReference type="PANTHER" id="PTHR32080:SF27">
    <property type="entry name" value="OS01G0548750 PROTEIN"/>
    <property type="match status" value="1"/>
</dbReference>
<dbReference type="InterPro" id="IPR038408">
    <property type="entry name" value="GNK2_sf"/>
</dbReference>
<comment type="caution">
    <text evidence="11">The sequence shown here is derived from an EMBL/GenBank/DDBJ whole genome shotgun (WGS) entry which is preliminary data.</text>
</comment>
<feature type="signal peptide" evidence="9">
    <location>
        <begin position="1"/>
        <end position="27"/>
    </location>
</feature>
<comment type="similarity">
    <text evidence="8">Belongs to the cysteine-rich repeat secretory protein family. Plasmodesmata-located proteins (PDLD) subfamily.</text>
</comment>
<evidence type="ECO:0000256" key="2">
    <source>
        <dbReference type="ARBA" id="ARBA00022581"/>
    </source>
</evidence>
<comment type="subcellular location">
    <subcellularLocation>
        <location evidence="7">Cell junction</location>
        <location evidence="7">Plasmodesma</location>
    </subcellularLocation>
    <subcellularLocation>
        <location evidence="1">Cell membrane</location>
        <topology evidence="1">Single-pass type I membrane protein</topology>
    </subcellularLocation>
</comment>
<dbReference type="Proteomes" id="UP001341840">
    <property type="component" value="Unassembled WGS sequence"/>
</dbReference>
<name>A0ABU6SS40_9FABA</name>
<dbReference type="PROSITE" id="PS51473">
    <property type="entry name" value="GNK2"/>
    <property type="match status" value="2"/>
</dbReference>
<evidence type="ECO:0000256" key="8">
    <source>
        <dbReference type="ARBA" id="ARBA00038393"/>
    </source>
</evidence>
<dbReference type="InterPro" id="IPR051378">
    <property type="entry name" value="Cell2Cell_Antifungal"/>
</dbReference>
<proteinExistence type="inferred from homology"/>
<keyword evidence="2" id="KW-0945">Host-virus interaction</keyword>
<evidence type="ECO:0000256" key="3">
    <source>
        <dbReference type="ARBA" id="ARBA00022729"/>
    </source>
</evidence>
<keyword evidence="3 9" id="KW-0732">Signal</keyword>
<protein>
    <recommendedName>
        <fullName evidence="10">Gnk2-homologous domain-containing protein</fullName>
    </recommendedName>
</protein>
<dbReference type="CDD" id="cd23509">
    <property type="entry name" value="Gnk2-like"/>
    <property type="match status" value="2"/>
</dbReference>
<evidence type="ECO:0000256" key="1">
    <source>
        <dbReference type="ARBA" id="ARBA00004251"/>
    </source>
</evidence>
<keyword evidence="6" id="KW-1015">Disulfide bond</keyword>
<evidence type="ECO:0000256" key="6">
    <source>
        <dbReference type="ARBA" id="ARBA00023157"/>
    </source>
</evidence>
<dbReference type="PANTHER" id="PTHR32080">
    <property type="entry name" value="ANTIFUNGAL PROTEIN GINKBILOBIN-2-LIKE"/>
    <property type="match status" value="1"/>
</dbReference>
<feature type="chain" id="PRO_5046866575" description="Gnk2-homologous domain-containing protein" evidence="9">
    <location>
        <begin position="28"/>
        <end position="277"/>
    </location>
</feature>
<organism evidence="11 12">
    <name type="scientific">Stylosanthes scabra</name>
    <dbReference type="NCBI Taxonomy" id="79078"/>
    <lineage>
        <taxon>Eukaryota</taxon>
        <taxon>Viridiplantae</taxon>
        <taxon>Streptophyta</taxon>
        <taxon>Embryophyta</taxon>
        <taxon>Tracheophyta</taxon>
        <taxon>Spermatophyta</taxon>
        <taxon>Magnoliopsida</taxon>
        <taxon>eudicotyledons</taxon>
        <taxon>Gunneridae</taxon>
        <taxon>Pentapetalae</taxon>
        <taxon>rosids</taxon>
        <taxon>fabids</taxon>
        <taxon>Fabales</taxon>
        <taxon>Fabaceae</taxon>
        <taxon>Papilionoideae</taxon>
        <taxon>50 kb inversion clade</taxon>
        <taxon>dalbergioids sensu lato</taxon>
        <taxon>Dalbergieae</taxon>
        <taxon>Pterocarpus clade</taxon>
        <taxon>Stylosanthes</taxon>
    </lineage>
</organism>